<keyword evidence="1" id="KW-0812">Transmembrane</keyword>
<feature type="transmembrane region" description="Helical" evidence="1">
    <location>
        <begin position="75"/>
        <end position="99"/>
    </location>
</feature>
<organism evidence="2">
    <name type="scientific">Phaffia rhodozyma</name>
    <name type="common">Yeast</name>
    <name type="synonym">Xanthophyllomyces dendrorhous</name>
    <dbReference type="NCBI Taxonomy" id="264483"/>
    <lineage>
        <taxon>Eukaryota</taxon>
        <taxon>Fungi</taxon>
        <taxon>Dikarya</taxon>
        <taxon>Basidiomycota</taxon>
        <taxon>Agaricomycotina</taxon>
        <taxon>Tremellomycetes</taxon>
        <taxon>Cystofilobasidiales</taxon>
        <taxon>Mrakiaceae</taxon>
        <taxon>Phaffia</taxon>
    </lineage>
</organism>
<keyword evidence="1" id="KW-1133">Transmembrane helix</keyword>
<evidence type="ECO:0000313" key="2">
    <source>
        <dbReference type="EMBL" id="CED84909.1"/>
    </source>
</evidence>
<dbReference type="EMBL" id="LN483166">
    <property type="protein sequence ID" value="CED84909.1"/>
    <property type="molecule type" value="Genomic_DNA"/>
</dbReference>
<proteinExistence type="predicted"/>
<evidence type="ECO:0000256" key="1">
    <source>
        <dbReference type="SAM" id="Phobius"/>
    </source>
</evidence>
<keyword evidence="1" id="KW-0472">Membrane</keyword>
<feature type="transmembrane region" description="Helical" evidence="1">
    <location>
        <begin position="41"/>
        <end position="63"/>
    </location>
</feature>
<sequence length="162" mass="18721">MYPLEKIYGDWCIHLIPFCSSLFLFFMYVFKLAFFVLKKGIYSSITVLTFRSSCITCSMFVFFSSFLKWPMVAHFFCITYFLNTTLNIAPLLLTLLVLFSPIVSHLPHLLHMMTSWADMNILLLFDRPVSSVPLPVLLCSVYLSTSVRKLSVCGCMMIVRHE</sequence>
<feature type="transmembrane region" description="Helical" evidence="1">
    <location>
        <begin position="119"/>
        <end position="143"/>
    </location>
</feature>
<feature type="transmembrane region" description="Helical" evidence="1">
    <location>
        <begin position="12"/>
        <end position="35"/>
    </location>
</feature>
<dbReference type="AlphaFoldDB" id="A0A0F7SW06"/>
<name>A0A0F7SW06_PHARH</name>
<protein>
    <submittedName>
        <fullName evidence="2">Uncharacterized protein</fullName>
    </submittedName>
</protein>
<reference evidence="2" key="1">
    <citation type="submission" date="2014-08" db="EMBL/GenBank/DDBJ databases">
        <authorList>
            <person name="Sharma Rahul"/>
            <person name="Thines Marco"/>
        </authorList>
    </citation>
    <scope>NUCLEOTIDE SEQUENCE</scope>
</reference>
<accession>A0A0F7SW06</accession>